<accession>A0A7V2AVI0</accession>
<evidence type="ECO:0000313" key="3">
    <source>
        <dbReference type="EMBL" id="HER44038.1"/>
    </source>
</evidence>
<sequence length="58" mass="6416">MKLHSDLTWEPPTDVVETEQMIVVLVEVPGMNGREIDVVTDGKILKISGTRKNITPQG</sequence>
<dbReference type="InterPro" id="IPR008978">
    <property type="entry name" value="HSP20-like_chaperone"/>
</dbReference>
<dbReference type="CDD" id="cd06464">
    <property type="entry name" value="ACD_sHsps-like"/>
    <property type="match status" value="1"/>
</dbReference>
<reference evidence="3" key="1">
    <citation type="journal article" date="2020" name="mSystems">
        <title>Genome- and Community-Level Interaction Insights into Carbon Utilization and Element Cycling Functions of Hydrothermarchaeota in Hydrothermal Sediment.</title>
        <authorList>
            <person name="Zhou Z."/>
            <person name="Liu Y."/>
            <person name="Xu W."/>
            <person name="Pan J."/>
            <person name="Luo Z.H."/>
            <person name="Li M."/>
        </authorList>
    </citation>
    <scope>NUCLEOTIDE SEQUENCE [LARGE SCALE GENOMIC DNA]</scope>
    <source>
        <strain evidence="3">SpSt-1233</strain>
    </source>
</reference>
<dbReference type="SUPFAM" id="SSF49764">
    <property type="entry name" value="HSP20-like chaperones"/>
    <property type="match status" value="1"/>
</dbReference>
<dbReference type="Gene3D" id="2.60.40.790">
    <property type="match status" value="1"/>
</dbReference>
<proteinExistence type="inferred from homology"/>
<dbReference type="EMBL" id="DSEC01000439">
    <property type="protein sequence ID" value="HER44038.1"/>
    <property type="molecule type" value="Genomic_DNA"/>
</dbReference>
<dbReference type="InterPro" id="IPR002068">
    <property type="entry name" value="A-crystallin/Hsp20_dom"/>
</dbReference>
<feature type="non-terminal residue" evidence="3">
    <location>
        <position position="58"/>
    </location>
</feature>
<feature type="domain" description="SHSP" evidence="2">
    <location>
        <begin position="4"/>
        <end position="58"/>
    </location>
</feature>
<gene>
    <name evidence="3" type="ORF">ENO08_06225</name>
</gene>
<organism evidence="3">
    <name type="scientific">Eiseniibacteriota bacterium</name>
    <dbReference type="NCBI Taxonomy" id="2212470"/>
    <lineage>
        <taxon>Bacteria</taxon>
        <taxon>Candidatus Eiseniibacteriota</taxon>
    </lineage>
</organism>
<evidence type="ECO:0000259" key="2">
    <source>
        <dbReference type="PROSITE" id="PS01031"/>
    </source>
</evidence>
<dbReference type="AlphaFoldDB" id="A0A7V2AVI0"/>
<protein>
    <submittedName>
        <fullName evidence="3">Hsp20/alpha crystallin family protein</fullName>
    </submittedName>
</protein>
<evidence type="ECO:0000256" key="1">
    <source>
        <dbReference type="PROSITE-ProRule" id="PRU00285"/>
    </source>
</evidence>
<dbReference type="Proteomes" id="UP000886069">
    <property type="component" value="Unassembled WGS sequence"/>
</dbReference>
<dbReference type="PROSITE" id="PS01031">
    <property type="entry name" value="SHSP"/>
    <property type="match status" value="1"/>
</dbReference>
<comment type="caution">
    <text evidence="3">The sequence shown here is derived from an EMBL/GenBank/DDBJ whole genome shotgun (WGS) entry which is preliminary data.</text>
</comment>
<comment type="similarity">
    <text evidence="1">Belongs to the small heat shock protein (HSP20) family.</text>
</comment>
<name>A0A7V2AVI0_UNCEI</name>